<feature type="transmembrane region" description="Helical" evidence="7">
    <location>
        <begin position="157"/>
        <end position="175"/>
    </location>
</feature>
<dbReference type="GO" id="GO:0005886">
    <property type="term" value="C:plasma membrane"/>
    <property type="evidence" value="ECO:0007669"/>
    <property type="project" value="UniProtKB-SubCell"/>
</dbReference>
<gene>
    <name evidence="10 11 12 13 14" type="primary">LOC106178362</name>
</gene>
<feature type="transmembrane region" description="Helical" evidence="7">
    <location>
        <begin position="286"/>
        <end position="310"/>
    </location>
</feature>
<evidence type="ECO:0000313" key="12">
    <source>
        <dbReference type="RefSeq" id="XP_013416961.1"/>
    </source>
</evidence>
<dbReference type="Proteomes" id="UP000085678">
    <property type="component" value="Unplaced"/>
</dbReference>
<dbReference type="PRINTS" id="PR00237">
    <property type="entry name" value="GPCRRHODOPSN"/>
</dbReference>
<evidence type="ECO:0000313" key="10">
    <source>
        <dbReference type="RefSeq" id="XP_013416959.1"/>
    </source>
</evidence>
<evidence type="ECO:0000256" key="7">
    <source>
        <dbReference type="SAM" id="Phobius"/>
    </source>
</evidence>
<evidence type="ECO:0000313" key="14">
    <source>
        <dbReference type="RefSeq" id="XP_013416963.1"/>
    </source>
</evidence>
<feature type="transmembrane region" description="Helical" evidence="7">
    <location>
        <begin position="195"/>
        <end position="213"/>
    </location>
</feature>
<protein>
    <submittedName>
        <fullName evidence="10 11">Rhodopsin</fullName>
    </submittedName>
</protein>
<dbReference type="RefSeq" id="XP_013416961.1">
    <property type="nucleotide sequence ID" value="XM_013561507.1"/>
</dbReference>
<dbReference type="Pfam" id="PF00001">
    <property type="entry name" value="7tm_1"/>
    <property type="match status" value="1"/>
</dbReference>
<accession>A0A1S3K361</accession>
<evidence type="ECO:0000313" key="11">
    <source>
        <dbReference type="RefSeq" id="XP_013416960.1"/>
    </source>
</evidence>
<sequence length="597" mass="65968">MLNTTPTQAFSKTSLRHFPNSTVLTTWSAELQTTDSFGNVFVVNTSFVNDSLVGFSTLDLDNKSNTGRSNISHQQEFGSLEQQIAGIVLLVFAVVAVVLNSAILMAAKFTTGGRSPTLIFIRSLCVADILAGVFGITKHFFIQFGEVGKNNLFLGESVLFCSMVASCCMVLGLSWESYLRIAYPLEYVKHIQKHIVIGTVVFSWNCAFVFGFAPQMGWSNSENYSSEKFYEFYTYSYLISFVIAYFVFILITVALHLKISALVRQLQKTDHHLAQFSRECRRSIKFVKLTVGNAIILFISYTPLLMYILLRVATNFSGLTETIHLYLYPGVLLKSVASPLLNGVNIKQIRHVLADCCLRLILRRFTGTSLQHRKFHQNSSSSSASLSIVSRKSSTQEHTSTHSNGKAGSSIYTIPHCDSYNENIEGDGILTNGRMRSQSLCLSCDRPNPNRLQVSQHRCCHRSVSNGTLQTEVSLSSSGSDIGAALSIAVPEQLSGKDSYEKGLRRNKKHHSSDNSIQSYAPKINSSKLGSVDKLPVHGTNSDSASYNKSSRPKRRVSFSDLLSYQGDSTVIVHKTLASACSNLPLTSNEIIEETPL</sequence>
<feature type="transmembrane region" description="Helical" evidence="7">
    <location>
        <begin position="233"/>
        <end position="257"/>
    </location>
</feature>
<dbReference type="RefSeq" id="XP_013416959.1">
    <property type="nucleotide sequence ID" value="XM_013561505.1"/>
</dbReference>
<dbReference type="PANTHER" id="PTHR22750">
    <property type="entry name" value="G-PROTEIN COUPLED RECEPTOR"/>
    <property type="match status" value="1"/>
</dbReference>
<evidence type="ECO:0000256" key="5">
    <source>
        <dbReference type="ARBA" id="ARBA00023136"/>
    </source>
</evidence>
<keyword evidence="5 7" id="KW-0472">Membrane</keyword>
<dbReference type="RefSeq" id="XP_013416963.1">
    <property type="nucleotide sequence ID" value="XM_013561509.1"/>
</dbReference>
<dbReference type="InterPro" id="IPR000276">
    <property type="entry name" value="GPCR_Rhodpsn"/>
</dbReference>
<dbReference type="AlphaFoldDB" id="A0A1S3K361"/>
<comment type="subcellular location">
    <subcellularLocation>
        <location evidence="1">Cell membrane</location>
        <topology evidence="1">Multi-pass membrane protein</topology>
    </subcellularLocation>
</comment>
<dbReference type="PROSITE" id="PS50262">
    <property type="entry name" value="G_PROTEIN_RECEP_F1_2"/>
    <property type="match status" value="1"/>
</dbReference>
<dbReference type="InterPro" id="IPR017452">
    <property type="entry name" value="GPCR_Rhodpsn_7TM"/>
</dbReference>
<dbReference type="OMA" id="ECRRSIK"/>
<feature type="compositionally biased region" description="Polar residues" evidence="6">
    <location>
        <begin position="539"/>
        <end position="550"/>
    </location>
</feature>
<evidence type="ECO:0000256" key="1">
    <source>
        <dbReference type="ARBA" id="ARBA00004651"/>
    </source>
</evidence>
<feature type="transmembrane region" description="Helical" evidence="7">
    <location>
        <begin position="84"/>
        <end position="107"/>
    </location>
</feature>
<evidence type="ECO:0000313" key="13">
    <source>
        <dbReference type="RefSeq" id="XP_013416962.1"/>
    </source>
</evidence>
<keyword evidence="2" id="KW-1003">Cell membrane</keyword>
<evidence type="ECO:0000256" key="2">
    <source>
        <dbReference type="ARBA" id="ARBA00022475"/>
    </source>
</evidence>
<feature type="region of interest" description="Disordered" evidence="6">
    <location>
        <begin position="503"/>
        <end position="553"/>
    </location>
</feature>
<dbReference type="KEGG" id="lak:106178362"/>
<evidence type="ECO:0000313" key="9">
    <source>
        <dbReference type="Proteomes" id="UP000085678"/>
    </source>
</evidence>
<dbReference type="OrthoDB" id="10011551at2759"/>
<evidence type="ECO:0000256" key="4">
    <source>
        <dbReference type="ARBA" id="ARBA00022989"/>
    </source>
</evidence>
<dbReference type="SUPFAM" id="SSF81321">
    <property type="entry name" value="Family A G protein-coupled receptor-like"/>
    <property type="match status" value="1"/>
</dbReference>
<evidence type="ECO:0000256" key="3">
    <source>
        <dbReference type="ARBA" id="ARBA00022692"/>
    </source>
</evidence>
<dbReference type="RefSeq" id="XP_013416960.1">
    <property type="nucleotide sequence ID" value="XM_013561506.1"/>
</dbReference>
<keyword evidence="9" id="KW-1185">Reference proteome</keyword>
<feature type="compositionally biased region" description="Polar residues" evidence="6">
    <location>
        <begin position="514"/>
        <end position="529"/>
    </location>
</feature>
<dbReference type="RefSeq" id="XP_013416962.1">
    <property type="nucleotide sequence ID" value="XM_013561508.1"/>
</dbReference>
<organism evidence="9 13">
    <name type="scientific">Lingula anatina</name>
    <name type="common">Brachiopod</name>
    <name type="synonym">Lingula unguis</name>
    <dbReference type="NCBI Taxonomy" id="7574"/>
    <lineage>
        <taxon>Eukaryota</taxon>
        <taxon>Metazoa</taxon>
        <taxon>Spiralia</taxon>
        <taxon>Lophotrochozoa</taxon>
        <taxon>Brachiopoda</taxon>
        <taxon>Linguliformea</taxon>
        <taxon>Lingulata</taxon>
        <taxon>Lingulida</taxon>
        <taxon>Linguloidea</taxon>
        <taxon>Lingulidae</taxon>
        <taxon>Lingula</taxon>
    </lineage>
</organism>
<feature type="transmembrane region" description="Helical" evidence="7">
    <location>
        <begin position="119"/>
        <end position="137"/>
    </location>
</feature>
<feature type="domain" description="G-protein coupled receptors family 1 profile" evidence="8">
    <location>
        <begin position="99"/>
        <end position="342"/>
    </location>
</feature>
<keyword evidence="3 7" id="KW-0812">Transmembrane</keyword>
<evidence type="ECO:0000256" key="6">
    <source>
        <dbReference type="SAM" id="MobiDB-lite"/>
    </source>
</evidence>
<dbReference type="GeneID" id="106178362"/>
<feature type="compositionally biased region" description="Polar residues" evidence="6">
    <location>
        <begin position="396"/>
        <end position="407"/>
    </location>
</feature>
<dbReference type="Gene3D" id="1.20.1070.10">
    <property type="entry name" value="Rhodopsin 7-helix transmembrane proteins"/>
    <property type="match status" value="1"/>
</dbReference>
<keyword evidence="4 7" id="KW-1133">Transmembrane helix</keyword>
<evidence type="ECO:0000259" key="8">
    <source>
        <dbReference type="PROSITE" id="PS50262"/>
    </source>
</evidence>
<feature type="region of interest" description="Disordered" evidence="6">
    <location>
        <begin position="386"/>
        <end position="407"/>
    </location>
</feature>
<dbReference type="GO" id="GO:0004930">
    <property type="term" value="F:G protein-coupled receptor activity"/>
    <property type="evidence" value="ECO:0007669"/>
    <property type="project" value="InterPro"/>
</dbReference>
<proteinExistence type="predicted"/>
<name>A0A1S3K361_LINAN</name>
<reference evidence="10 11" key="1">
    <citation type="submission" date="2025-04" db="UniProtKB">
        <authorList>
            <consortium name="RefSeq"/>
        </authorList>
    </citation>
    <scope>IDENTIFICATION</scope>
    <source>
        <tissue evidence="10 11">Gonads</tissue>
    </source>
</reference>